<dbReference type="Proteomes" id="UP000050497">
    <property type="component" value="Unassembled WGS sequence"/>
</dbReference>
<keyword evidence="4" id="KW-1185">Reference proteome</keyword>
<dbReference type="AlphaFoldDB" id="A0A0P7YBP7"/>
<accession>A0A0P7YBP7</accession>
<dbReference type="EMBL" id="FMBM01000002">
    <property type="protein sequence ID" value="SCC82379.1"/>
    <property type="molecule type" value="Genomic_DNA"/>
</dbReference>
<evidence type="ECO:0000313" key="2">
    <source>
        <dbReference type="EMBL" id="SCC82379.1"/>
    </source>
</evidence>
<dbReference type="STRING" id="1653334.GA0071312_3370"/>
<organism evidence="1 3">
    <name type="scientific">Saliniramus fredricksonii</name>
    <dbReference type="NCBI Taxonomy" id="1653334"/>
    <lineage>
        <taxon>Bacteria</taxon>
        <taxon>Pseudomonadati</taxon>
        <taxon>Pseudomonadota</taxon>
        <taxon>Alphaproteobacteria</taxon>
        <taxon>Hyphomicrobiales</taxon>
        <taxon>Salinarimonadaceae</taxon>
        <taxon>Saliniramus</taxon>
    </lineage>
</organism>
<dbReference type="Proteomes" id="UP000182800">
    <property type="component" value="Unassembled WGS sequence"/>
</dbReference>
<reference evidence="1 3" key="1">
    <citation type="submission" date="2015-09" db="EMBL/GenBank/DDBJ databases">
        <title>Identification and resolution of microdiversity through metagenomic sequencing of parallel consortia.</title>
        <authorList>
            <person name="Nelson W.C."/>
            <person name="Romine M.F."/>
            <person name="Lindemann S.R."/>
        </authorList>
    </citation>
    <scope>NUCLEOTIDE SEQUENCE [LARGE SCALE GENOMIC DNA]</scope>
    <source>
        <strain evidence="1">HL-109</strain>
    </source>
</reference>
<protein>
    <submittedName>
        <fullName evidence="1">Uncharacterized protein</fullName>
    </submittedName>
</protein>
<dbReference type="EMBL" id="LJSX01000007">
    <property type="protein sequence ID" value="KPQ11472.1"/>
    <property type="molecule type" value="Genomic_DNA"/>
</dbReference>
<sequence length="93" mass="10389">MLADHNIAPNDAAVEASRRACAFNLFRRREAPDLFCAVPEDRVVPPFIAGEDWEFGGRIAADSREQPGFDGSIASRAARFNGFYLFQGWNHCK</sequence>
<evidence type="ECO:0000313" key="1">
    <source>
        <dbReference type="EMBL" id="KPQ11472.1"/>
    </source>
</evidence>
<reference evidence="2 4" key="2">
    <citation type="submission" date="2016-08" db="EMBL/GenBank/DDBJ databases">
        <authorList>
            <person name="Varghese N."/>
            <person name="Submissions Spin"/>
        </authorList>
    </citation>
    <scope>NUCLEOTIDE SEQUENCE [LARGE SCALE GENOMIC DNA]</scope>
    <source>
        <strain evidence="2 4">HL-109</strain>
    </source>
</reference>
<name>A0A0P7YBP7_9HYPH</name>
<proteinExistence type="predicted"/>
<gene>
    <name evidence="2" type="ORF">GA0071312_3370</name>
    <name evidence="1" type="ORF">HLUCCO17_06085</name>
</gene>
<evidence type="ECO:0000313" key="4">
    <source>
        <dbReference type="Proteomes" id="UP000182800"/>
    </source>
</evidence>
<dbReference type="RefSeq" id="WP_238947266.1">
    <property type="nucleotide sequence ID" value="NZ_FMBM01000002.1"/>
</dbReference>
<evidence type="ECO:0000313" key="3">
    <source>
        <dbReference type="Proteomes" id="UP000050497"/>
    </source>
</evidence>
<comment type="caution">
    <text evidence="1">The sequence shown here is derived from an EMBL/GenBank/DDBJ whole genome shotgun (WGS) entry which is preliminary data.</text>
</comment>